<name>A0A9D2SIM3_9FIRM</name>
<gene>
    <name evidence="2" type="ORF">H9935_01255</name>
</gene>
<reference evidence="2" key="2">
    <citation type="submission" date="2021-04" db="EMBL/GenBank/DDBJ databases">
        <authorList>
            <person name="Gilroy R."/>
        </authorList>
    </citation>
    <scope>NUCLEOTIDE SEQUENCE</scope>
    <source>
        <strain evidence="2">ChiSxjej6B18-287</strain>
    </source>
</reference>
<evidence type="ECO:0000259" key="1">
    <source>
        <dbReference type="Pfam" id="PF21758"/>
    </source>
</evidence>
<sequence length="124" mass="14090">MERYREIERTLLGRKITARICFLDEGINVILTGGDKSHIGAVSGRVPGQDPADLELPGHREGVLAREWAGKLSKAWRTPVWVECGIHYENLDKEGISRVLETCGEMLEEILDKGQKEDWYQQQV</sequence>
<comment type="caution">
    <text evidence="2">The sequence shown here is derived from an EMBL/GenBank/DDBJ whole genome shotgun (WGS) entry which is preliminary data.</text>
</comment>
<protein>
    <recommendedName>
        <fullName evidence="1">Prenylated flavin chaperone LpdD-like domain-containing protein</fullName>
    </recommendedName>
</protein>
<dbReference type="InterPro" id="IPR048844">
    <property type="entry name" value="LpdD_chaperone-like"/>
</dbReference>
<reference evidence="2" key="1">
    <citation type="journal article" date="2021" name="PeerJ">
        <title>Extensive microbial diversity within the chicken gut microbiome revealed by metagenomics and culture.</title>
        <authorList>
            <person name="Gilroy R."/>
            <person name="Ravi A."/>
            <person name="Getino M."/>
            <person name="Pursley I."/>
            <person name="Horton D.L."/>
            <person name="Alikhan N.F."/>
            <person name="Baker D."/>
            <person name="Gharbi K."/>
            <person name="Hall N."/>
            <person name="Watson M."/>
            <person name="Adriaenssens E.M."/>
            <person name="Foster-Nyarko E."/>
            <person name="Jarju S."/>
            <person name="Secka A."/>
            <person name="Antonio M."/>
            <person name="Oren A."/>
            <person name="Chaudhuri R.R."/>
            <person name="La Ragione R."/>
            <person name="Hildebrand F."/>
            <person name="Pallen M.J."/>
        </authorList>
    </citation>
    <scope>NUCLEOTIDE SEQUENCE</scope>
    <source>
        <strain evidence="2">ChiSxjej6B18-287</strain>
    </source>
</reference>
<dbReference type="EMBL" id="DWWV01000018">
    <property type="protein sequence ID" value="HJC09432.1"/>
    <property type="molecule type" value="Genomic_DNA"/>
</dbReference>
<dbReference type="Pfam" id="PF21758">
    <property type="entry name" value="PAC_bac"/>
    <property type="match status" value="1"/>
</dbReference>
<feature type="domain" description="Prenylated flavin chaperone LpdD-like" evidence="1">
    <location>
        <begin position="14"/>
        <end position="113"/>
    </location>
</feature>
<dbReference type="Proteomes" id="UP000823893">
    <property type="component" value="Unassembled WGS sequence"/>
</dbReference>
<accession>A0A9D2SIM3</accession>
<proteinExistence type="predicted"/>
<dbReference type="AlphaFoldDB" id="A0A9D2SIM3"/>
<evidence type="ECO:0000313" key="3">
    <source>
        <dbReference type="Proteomes" id="UP000823893"/>
    </source>
</evidence>
<organism evidence="2 3">
    <name type="scientific">Candidatus Blautia merdigallinarum</name>
    <dbReference type="NCBI Taxonomy" id="2838495"/>
    <lineage>
        <taxon>Bacteria</taxon>
        <taxon>Bacillati</taxon>
        <taxon>Bacillota</taxon>
        <taxon>Clostridia</taxon>
        <taxon>Lachnospirales</taxon>
        <taxon>Lachnospiraceae</taxon>
        <taxon>Blautia</taxon>
    </lineage>
</organism>
<evidence type="ECO:0000313" key="2">
    <source>
        <dbReference type="EMBL" id="HJC09432.1"/>
    </source>
</evidence>